<feature type="transmembrane region" description="Helical" evidence="8">
    <location>
        <begin position="123"/>
        <end position="144"/>
    </location>
</feature>
<comment type="subcellular location">
    <subcellularLocation>
        <location evidence="1">Cell membrane</location>
        <topology evidence="1">Multi-pass membrane protein</topology>
    </subcellularLocation>
</comment>
<feature type="region of interest" description="Disordered" evidence="7">
    <location>
        <begin position="1"/>
        <end position="20"/>
    </location>
</feature>
<feature type="transmembrane region" description="Helical" evidence="8">
    <location>
        <begin position="165"/>
        <end position="186"/>
    </location>
</feature>
<evidence type="ECO:0000256" key="2">
    <source>
        <dbReference type="ARBA" id="ARBA00022448"/>
    </source>
</evidence>
<keyword evidence="3" id="KW-1003">Cell membrane</keyword>
<protein>
    <submittedName>
        <fullName evidence="10">MFS transporter</fullName>
    </submittedName>
</protein>
<feature type="transmembrane region" description="Helical" evidence="8">
    <location>
        <begin position="390"/>
        <end position="409"/>
    </location>
</feature>
<feature type="transmembrane region" description="Helical" evidence="8">
    <location>
        <begin position="63"/>
        <end position="86"/>
    </location>
</feature>
<evidence type="ECO:0000256" key="6">
    <source>
        <dbReference type="ARBA" id="ARBA00023136"/>
    </source>
</evidence>
<evidence type="ECO:0000313" key="10">
    <source>
        <dbReference type="EMBL" id="MFC5298778.1"/>
    </source>
</evidence>
<dbReference type="GeneID" id="303296573"/>
<feature type="transmembrane region" description="Helical" evidence="8">
    <location>
        <begin position="268"/>
        <end position="288"/>
    </location>
</feature>
<keyword evidence="5 8" id="KW-1133">Transmembrane helix</keyword>
<evidence type="ECO:0000256" key="5">
    <source>
        <dbReference type="ARBA" id="ARBA00022989"/>
    </source>
</evidence>
<dbReference type="InterPro" id="IPR011701">
    <property type="entry name" value="MFS"/>
</dbReference>
<dbReference type="PANTHER" id="PTHR43045:SF1">
    <property type="entry name" value="SHIKIMATE TRANSPORTER"/>
    <property type="match status" value="1"/>
</dbReference>
<dbReference type="EMBL" id="JBHSLN010000082">
    <property type="protein sequence ID" value="MFC5298778.1"/>
    <property type="molecule type" value="Genomic_DNA"/>
</dbReference>
<evidence type="ECO:0000256" key="1">
    <source>
        <dbReference type="ARBA" id="ARBA00004651"/>
    </source>
</evidence>
<gene>
    <name evidence="10" type="ORF">ACFPK8_14800</name>
</gene>
<evidence type="ECO:0000256" key="8">
    <source>
        <dbReference type="SAM" id="Phobius"/>
    </source>
</evidence>
<sequence length="458" mass="48803">MGTTATETAIPHDQMQPSDPKNVRRAALAGLIGTMLENYDFVIYGTASALVFGPLFFPDISPVAALMASFSAYAVGFAARPLGGFFFSHYGEKLGRKWVMVTTLFLMGGATFAIGCIPDFRSIGIFAPILLVLCRFLQGFGAGAEQSGGATLLTETAPLGHRGKLSSFVMVGAALGGVLGAGAWVLAQQLPEDLLMTWGWRAVFWSSLVVTIAAAVIRSKMAESPVFEELKETVDVTGQAPLKVVAKHGRTSVLRVILMNWGVSTQSYMYQVFLIGYLAAVVGVSTTFIPPVQLVASIAAAFAAFATGWLSDRFGRRRMTLVLCGILVVTPFIVFPGLNSGSRVVIMAIIILGYMFAAQGVVGVHMSYLPELFGSRYRYSGVTLGREISAVIGGGIAPLLGSALLGLFMDSWIPVAIYMALTMLVSFLATLTAPETVNRDLTIPTDAKKGEARPRVRA</sequence>
<feature type="domain" description="Major facilitator superfamily (MFS) profile" evidence="9">
    <location>
        <begin position="26"/>
        <end position="437"/>
    </location>
</feature>
<evidence type="ECO:0000256" key="3">
    <source>
        <dbReference type="ARBA" id="ARBA00022475"/>
    </source>
</evidence>
<name>A0ABW0FIE6_9MICO</name>
<feature type="transmembrane region" description="Helical" evidence="8">
    <location>
        <begin position="344"/>
        <end position="369"/>
    </location>
</feature>
<dbReference type="SUPFAM" id="SSF103473">
    <property type="entry name" value="MFS general substrate transporter"/>
    <property type="match status" value="1"/>
</dbReference>
<feature type="transmembrane region" description="Helical" evidence="8">
    <location>
        <begin position="41"/>
        <end position="57"/>
    </location>
</feature>
<keyword evidence="4 8" id="KW-0812">Transmembrane</keyword>
<keyword evidence="11" id="KW-1185">Reference proteome</keyword>
<evidence type="ECO:0000256" key="4">
    <source>
        <dbReference type="ARBA" id="ARBA00022692"/>
    </source>
</evidence>
<reference evidence="11" key="1">
    <citation type="journal article" date="2019" name="Int. J. Syst. Evol. Microbiol.">
        <title>The Global Catalogue of Microorganisms (GCM) 10K type strain sequencing project: providing services to taxonomists for standard genome sequencing and annotation.</title>
        <authorList>
            <consortium name="The Broad Institute Genomics Platform"/>
            <consortium name="The Broad Institute Genome Sequencing Center for Infectious Disease"/>
            <person name="Wu L."/>
            <person name="Ma J."/>
        </authorList>
    </citation>
    <scope>NUCLEOTIDE SEQUENCE [LARGE SCALE GENOMIC DNA]</scope>
    <source>
        <strain evidence="11">CGMCC 1.16455</strain>
    </source>
</reference>
<dbReference type="CDD" id="cd17369">
    <property type="entry name" value="MFS_ShiA_like"/>
    <property type="match status" value="1"/>
</dbReference>
<evidence type="ECO:0000313" key="11">
    <source>
        <dbReference type="Proteomes" id="UP001595937"/>
    </source>
</evidence>
<feature type="transmembrane region" description="Helical" evidence="8">
    <location>
        <begin position="98"/>
        <end position="117"/>
    </location>
</feature>
<feature type="transmembrane region" description="Helical" evidence="8">
    <location>
        <begin position="319"/>
        <end position="338"/>
    </location>
</feature>
<dbReference type="InterPro" id="IPR005829">
    <property type="entry name" value="Sugar_transporter_CS"/>
</dbReference>
<feature type="transmembrane region" description="Helical" evidence="8">
    <location>
        <begin position="198"/>
        <end position="217"/>
    </location>
</feature>
<feature type="transmembrane region" description="Helical" evidence="8">
    <location>
        <begin position="415"/>
        <end position="433"/>
    </location>
</feature>
<keyword evidence="2" id="KW-0813">Transport</keyword>
<proteinExistence type="predicted"/>
<dbReference type="PROSITE" id="PS50850">
    <property type="entry name" value="MFS"/>
    <property type="match status" value="1"/>
</dbReference>
<dbReference type="RefSeq" id="WP_343922979.1">
    <property type="nucleotide sequence ID" value="NZ_BAAAIR010000027.1"/>
</dbReference>
<dbReference type="Pfam" id="PF07690">
    <property type="entry name" value="MFS_1"/>
    <property type="match status" value="1"/>
</dbReference>
<dbReference type="PROSITE" id="PS00217">
    <property type="entry name" value="SUGAR_TRANSPORT_2"/>
    <property type="match status" value="1"/>
</dbReference>
<evidence type="ECO:0000259" key="9">
    <source>
        <dbReference type="PROSITE" id="PS50850"/>
    </source>
</evidence>
<comment type="caution">
    <text evidence="10">The sequence shown here is derived from an EMBL/GenBank/DDBJ whole genome shotgun (WGS) entry which is preliminary data.</text>
</comment>
<keyword evidence="6 8" id="KW-0472">Membrane</keyword>
<dbReference type="Gene3D" id="1.20.1250.20">
    <property type="entry name" value="MFS general substrate transporter like domains"/>
    <property type="match status" value="2"/>
</dbReference>
<dbReference type="InterPro" id="IPR020846">
    <property type="entry name" value="MFS_dom"/>
</dbReference>
<accession>A0ABW0FIE6</accession>
<organism evidence="10 11">
    <name type="scientific">Brachybacterium tyrofermentans</name>
    <dbReference type="NCBI Taxonomy" id="47848"/>
    <lineage>
        <taxon>Bacteria</taxon>
        <taxon>Bacillati</taxon>
        <taxon>Actinomycetota</taxon>
        <taxon>Actinomycetes</taxon>
        <taxon>Micrococcales</taxon>
        <taxon>Dermabacteraceae</taxon>
        <taxon>Brachybacterium</taxon>
    </lineage>
</organism>
<feature type="transmembrane region" description="Helical" evidence="8">
    <location>
        <begin position="294"/>
        <end position="312"/>
    </location>
</feature>
<dbReference type="InterPro" id="IPR036259">
    <property type="entry name" value="MFS_trans_sf"/>
</dbReference>
<dbReference type="Proteomes" id="UP001595937">
    <property type="component" value="Unassembled WGS sequence"/>
</dbReference>
<dbReference type="PANTHER" id="PTHR43045">
    <property type="entry name" value="SHIKIMATE TRANSPORTER"/>
    <property type="match status" value="1"/>
</dbReference>
<evidence type="ECO:0000256" key="7">
    <source>
        <dbReference type="SAM" id="MobiDB-lite"/>
    </source>
</evidence>